<sequence length="139" mass="15165">MSGIHGALGAPGPISCLVIDDDTEDQEIFLLALQQSHPTVSCSFSCDGNEAVKLLESNNLPIPDYIFLDWNMVLSDPIDCIRQLRALQGTAHININILSGEIPMITDHDMQELGISKVIRKQGTIPDLSNELRKVVVTG</sequence>
<protein>
    <submittedName>
        <fullName evidence="4">Response regulator</fullName>
    </submittedName>
</protein>
<organism evidence="4 5">
    <name type="scientific">Dyadobacter sandarakinus</name>
    <dbReference type="NCBI Taxonomy" id="2747268"/>
    <lineage>
        <taxon>Bacteria</taxon>
        <taxon>Pseudomonadati</taxon>
        <taxon>Bacteroidota</taxon>
        <taxon>Cytophagia</taxon>
        <taxon>Cytophagales</taxon>
        <taxon>Spirosomataceae</taxon>
        <taxon>Dyadobacter</taxon>
    </lineage>
</organism>
<evidence type="ECO:0000313" key="5">
    <source>
        <dbReference type="Proteomes" id="UP000612680"/>
    </source>
</evidence>
<dbReference type="SUPFAM" id="SSF52172">
    <property type="entry name" value="CheY-like"/>
    <property type="match status" value="1"/>
</dbReference>
<proteinExistence type="predicted"/>
<reference evidence="4 5" key="1">
    <citation type="submission" date="2020-06" db="EMBL/GenBank/DDBJ databases">
        <title>Dyadobacter sandarakinus sp. nov., isolated from the soil of the Arctic Yellow River Station.</title>
        <authorList>
            <person name="Zhang Y."/>
            <person name="Peng F."/>
        </authorList>
    </citation>
    <scope>NUCLEOTIDE SEQUENCE [LARGE SCALE GENOMIC DNA]</scope>
    <source>
        <strain evidence="4 5">Q3-56</strain>
    </source>
</reference>
<dbReference type="InterPro" id="IPR011006">
    <property type="entry name" value="CheY-like_superfamily"/>
</dbReference>
<feature type="domain" description="Response regulatory" evidence="3">
    <location>
        <begin position="15"/>
        <end position="136"/>
    </location>
</feature>
<dbReference type="Proteomes" id="UP000612680">
    <property type="component" value="Chromosome"/>
</dbReference>
<dbReference type="PROSITE" id="PS50110">
    <property type="entry name" value="RESPONSE_REGULATORY"/>
    <property type="match status" value="1"/>
</dbReference>
<dbReference type="Pfam" id="PF00072">
    <property type="entry name" value="Response_reg"/>
    <property type="match status" value="1"/>
</dbReference>
<dbReference type="InterPro" id="IPR050595">
    <property type="entry name" value="Bact_response_regulator"/>
</dbReference>
<dbReference type="EMBL" id="CP056775">
    <property type="protein sequence ID" value="QRQ99901.1"/>
    <property type="molecule type" value="Genomic_DNA"/>
</dbReference>
<dbReference type="InterPro" id="IPR001789">
    <property type="entry name" value="Sig_transdc_resp-reg_receiver"/>
</dbReference>
<evidence type="ECO:0000259" key="3">
    <source>
        <dbReference type="PROSITE" id="PS50110"/>
    </source>
</evidence>
<accession>A0ABX7I2X0</accession>
<keyword evidence="5" id="KW-1185">Reference proteome</keyword>
<name>A0ABX7I2X0_9BACT</name>
<keyword evidence="1 2" id="KW-0597">Phosphoprotein</keyword>
<dbReference type="PANTHER" id="PTHR44591:SF3">
    <property type="entry name" value="RESPONSE REGULATORY DOMAIN-CONTAINING PROTEIN"/>
    <property type="match status" value="1"/>
</dbReference>
<dbReference type="PANTHER" id="PTHR44591">
    <property type="entry name" value="STRESS RESPONSE REGULATOR PROTEIN 1"/>
    <property type="match status" value="1"/>
</dbReference>
<evidence type="ECO:0000256" key="1">
    <source>
        <dbReference type="ARBA" id="ARBA00022553"/>
    </source>
</evidence>
<feature type="modified residue" description="4-aspartylphosphate" evidence="2">
    <location>
        <position position="69"/>
    </location>
</feature>
<dbReference type="RefSeq" id="WP_204660664.1">
    <property type="nucleotide sequence ID" value="NZ_CP056775.1"/>
</dbReference>
<gene>
    <name evidence="4" type="ORF">HWI92_02695</name>
</gene>
<dbReference type="Gene3D" id="3.40.50.2300">
    <property type="match status" value="1"/>
</dbReference>
<evidence type="ECO:0000313" key="4">
    <source>
        <dbReference type="EMBL" id="QRQ99901.1"/>
    </source>
</evidence>
<evidence type="ECO:0000256" key="2">
    <source>
        <dbReference type="PROSITE-ProRule" id="PRU00169"/>
    </source>
</evidence>